<evidence type="ECO:0000313" key="3">
    <source>
        <dbReference type="EMBL" id="SLN37756.1"/>
    </source>
</evidence>
<dbReference type="Proteomes" id="UP000193409">
    <property type="component" value="Unassembled WGS sequence"/>
</dbReference>
<evidence type="ECO:0000259" key="2">
    <source>
        <dbReference type="Pfam" id="PF01266"/>
    </source>
</evidence>
<proteinExistence type="predicted"/>
<dbReference type="PANTHER" id="PTHR13847">
    <property type="entry name" value="SARCOSINE DEHYDROGENASE-RELATED"/>
    <property type="match status" value="1"/>
</dbReference>
<protein>
    <submittedName>
        <fullName evidence="3">Gamma-glutamylputrescine oxidoreductase</fullName>
        <ecNumber evidence="3">1.4.3.-</ecNumber>
    </submittedName>
</protein>
<evidence type="ECO:0000313" key="4">
    <source>
        <dbReference type="Proteomes" id="UP000193409"/>
    </source>
</evidence>
<dbReference type="Gene3D" id="3.30.9.10">
    <property type="entry name" value="D-Amino Acid Oxidase, subunit A, domain 2"/>
    <property type="match status" value="1"/>
</dbReference>
<gene>
    <name evidence="3" type="primary">puuB_2</name>
    <name evidence="3" type="ORF">PSA7680_01838</name>
</gene>
<dbReference type="Pfam" id="PF01266">
    <property type="entry name" value="DAO"/>
    <property type="match status" value="1"/>
</dbReference>
<dbReference type="GO" id="GO:0005737">
    <property type="term" value="C:cytoplasm"/>
    <property type="evidence" value="ECO:0007669"/>
    <property type="project" value="TreeGrafter"/>
</dbReference>
<keyword evidence="1 3" id="KW-0560">Oxidoreductase</keyword>
<dbReference type="RefSeq" id="WP_085868403.1">
    <property type="nucleotide sequence ID" value="NZ_FWFQ01000011.1"/>
</dbReference>
<keyword evidence="4" id="KW-1185">Reference proteome</keyword>
<sequence>MLDILTANDKPGSYPKSWYADSARHLPPFDPARGELSCDVCVVGAGFTGLSAALHLAKAGYDVILLDAQRVGFGASGRNGGQVGTGQRVEQDELEAMVGKAHARTLWDLSLESVDLVKALIAEGDMDTEFVPGILHADHRARYVPHSRAYAEKLQAEYGYDKIRAIGPDEIRALVDSPAYHGGTLDMGGGHIHPLRYAFGLARMAQAAGVRIFEGSKVDGIDMGEPARVSTREARITARYVVLGCNGYLGDLDGQVAARVMPINNYIIATEPMSPEAAEKLIAGNHAVADSKFVINYFRFSEDRCLLFGGTESYGYRFPTDIAAKVRRPMLEIFPQLEQTRIDYAWGGTLGITMNRMPHFARLRGHVLSASGYSGHGVAMATLGGKLAAETIQGQAERFDIMAQVPTRRFPGGVAMRHPLLVLAMVYYALRDKL</sequence>
<evidence type="ECO:0000256" key="1">
    <source>
        <dbReference type="ARBA" id="ARBA00023002"/>
    </source>
</evidence>
<feature type="domain" description="FAD dependent oxidoreductase" evidence="2">
    <location>
        <begin position="39"/>
        <end position="390"/>
    </location>
</feature>
<dbReference type="AlphaFoldDB" id="A0A1Y5SHG8"/>
<dbReference type="InterPro" id="IPR006076">
    <property type="entry name" value="FAD-dep_OxRdtase"/>
</dbReference>
<organism evidence="3 4">
    <name type="scientific">Pseudoruegeria aquimaris</name>
    <dbReference type="NCBI Taxonomy" id="393663"/>
    <lineage>
        <taxon>Bacteria</taxon>
        <taxon>Pseudomonadati</taxon>
        <taxon>Pseudomonadota</taxon>
        <taxon>Alphaproteobacteria</taxon>
        <taxon>Rhodobacterales</taxon>
        <taxon>Roseobacteraceae</taxon>
        <taxon>Pseudoruegeria</taxon>
    </lineage>
</organism>
<accession>A0A1Y5SHG8</accession>
<dbReference type="Gene3D" id="3.50.50.60">
    <property type="entry name" value="FAD/NAD(P)-binding domain"/>
    <property type="match status" value="1"/>
</dbReference>
<dbReference type="GO" id="GO:0016491">
    <property type="term" value="F:oxidoreductase activity"/>
    <property type="evidence" value="ECO:0007669"/>
    <property type="project" value="UniProtKB-KW"/>
</dbReference>
<dbReference type="EC" id="1.4.3.-" evidence="3"/>
<reference evidence="3 4" key="1">
    <citation type="submission" date="2017-03" db="EMBL/GenBank/DDBJ databases">
        <authorList>
            <person name="Afonso C.L."/>
            <person name="Miller P.J."/>
            <person name="Scott M.A."/>
            <person name="Spackman E."/>
            <person name="Goraichik I."/>
            <person name="Dimitrov K.M."/>
            <person name="Suarez D.L."/>
            <person name="Swayne D.E."/>
        </authorList>
    </citation>
    <scope>NUCLEOTIDE SEQUENCE [LARGE SCALE GENOMIC DNA]</scope>
    <source>
        <strain evidence="3 4">CECT 7680</strain>
    </source>
</reference>
<dbReference type="PANTHER" id="PTHR13847:SF281">
    <property type="entry name" value="FAD DEPENDENT OXIDOREDUCTASE DOMAIN-CONTAINING PROTEIN"/>
    <property type="match status" value="1"/>
</dbReference>
<dbReference type="SUPFAM" id="SSF51905">
    <property type="entry name" value="FAD/NAD(P)-binding domain"/>
    <property type="match status" value="1"/>
</dbReference>
<name>A0A1Y5SHG8_9RHOB</name>
<dbReference type="OrthoDB" id="9806601at2"/>
<dbReference type="InterPro" id="IPR036188">
    <property type="entry name" value="FAD/NAD-bd_sf"/>
</dbReference>
<dbReference type="EMBL" id="FWFQ01000011">
    <property type="protein sequence ID" value="SLN37756.1"/>
    <property type="molecule type" value="Genomic_DNA"/>
</dbReference>